<dbReference type="EMBL" id="MFLE01000023">
    <property type="protein sequence ID" value="OGG61262.1"/>
    <property type="molecule type" value="Genomic_DNA"/>
</dbReference>
<evidence type="ECO:0000313" key="3">
    <source>
        <dbReference type="Proteomes" id="UP000176511"/>
    </source>
</evidence>
<keyword evidence="1" id="KW-1133">Transmembrane helix</keyword>
<keyword evidence="1" id="KW-0472">Membrane</keyword>
<reference evidence="2 3" key="1">
    <citation type="journal article" date="2016" name="Nat. Commun.">
        <title>Thousands of microbial genomes shed light on interconnected biogeochemical processes in an aquifer system.</title>
        <authorList>
            <person name="Anantharaman K."/>
            <person name="Brown C.T."/>
            <person name="Hug L.A."/>
            <person name="Sharon I."/>
            <person name="Castelle C.J."/>
            <person name="Probst A.J."/>
            <person name="Thomas B.C."/>
            <person name="Singh A."/>
            <person name="Wilkins M.J."/>
            <person name="Karaoz U."/>
            <person name="Brodie E.L."/>
            <person name="Williams K.H."/>
            <person name="Hubbard S.S."/>
            <person name="Banfield J.F."/>
        </authorList>
    </citation>
    <scope>NUCLEOTIDE SEQUENCE [LARGE SCALE GENOMIC DNA]</scope>
</reference>
<organism evidence="2 3">
    <name type="scientific">Candidatus Kaiserbacteria bacterium RIFCSPHIGHO2_02_FULL_49_34</name>
    <dbReference type="NCBI Taxonomy" id="1798491"/>
    <lineage>
        <taxon>Bacteria</taxon>
        <taxon>Candidatus Kaiseribacteriota</taxon>
    </lineage>
</organism>
<evidence type="ECO:0000313" key="2">
    <source>
        <dbReference type="EMBL" id="OGG61262.1"/>
    </source>
</evidence>
<name>A0A1F6DJR6_9BACT</name>
<dbReference type="AlphaFoldDB" id="A0A1F6DJR6"/>
<dbReference type="Proteomes" id="UP000176511">
    <property type="component" value="Unassembled WGS sequence"/>
</dbReference>
<feature type="transmembrane region" description="Helical" evidence="1">
    <location>
        <begin position="7"/>
        <end position="25"/>
    </location>
</feature>
<sequence length="171" mass="18993">MKIKRTHTFIIGIILCLFLVAIISYTKVVNHDIFHLYESSNHALQFTYPASWTVDDTVSAVNIIALDADNPKIASGVGLISTLTIRRISHASSTELHDRLISQEGSTKERAEVNGRAAEKISYRSDFDGGKVVVYILPVAENVYTIHYAADTSFVAQFEKIVESISFAENE</sequence>
<gene>
    <name evidence="2" type="ORF">A3C87_01545</name>
</gene>
<protein>
    <recommendedName>
        <fullName evidence="4">PsbP C-terminal domain-containing protein</fullName>
    </recommendedName>
</protein>
<evidence type="ECO:0008006" key="4">
    <source>
        <dbReference type="Google" id="ProtNLM"/>
    </source>
</evidence>
<keyword evidence="1" id="KW-0812">Transmembrane</keyword>
<proteinExistence type="predicted"/>
<evidence type="ECO:0000256" key="1">
    <source>
        <dbReference type="SAM" id="Phobius"/>
    </source>
</evidence>
<comment type="caution">
    <text evidence="2">The sequence shown here is derived from an EMBL/GenBank/DDBJ whole genome shotgun (WGS) entry which is preliminary data.</text>
</comment>
<accession>A0A1F6DJR6</accession>